<evidence type="ECO:0000256" key="1">
    <source>
        <dbReference type="SAM" id="MobiDB-lite"/>
    </source>
</evidence>
<dbReference type="SUPFAM" id="SSF56235">
    <property type="entry name" value="N-terminal nucleophile aminohydrolases (Ntn hydrolases)"/>
    <property type="match status" value="1"/>
</dbReference>
<dbReference type="InterPro" id="IPR052896">
    <property type="entry name" value="GGT-like_enzyme"/>
</dbReference>
<accession>A0AA41WCI2</accession>
<keyword evidence="3" id="KW-1185">Reference proteome</keyword>
<dbReference type="EMBL" id="JAMSLR010000006">
    <property type="protein sequence ID" value="MCM8749452.1"/>
    <property type="molecule type" value="Genomic_DNA"/>
</dbReference>
<dbReference type="Gene3D" id="1.10.246.130">
    <property type="match status" value="1"/>
</dbReference>
<dbReference type="PANTHER" id="PTHR43881:SF1">
    <property type="entry name" value="GAMMA-GLUTAMYLTRANSPEPTIDASE (AFU_ORTHOLOGUE AFUA_4G13580)"/>
    <property type="match status" value="1"/>
</dbReference>
<reference evidence="2" key="1">
    <citation type="submission" date="2022-06" db="EMBL/GenBank/DDBJ databases">
        <title>CFH 74404 Thermomicrobiaceae sp.</title>
        <authorList>
            <person name="Ming H."/>
            <person name="Li W.-J."/>
            <person name="Zhao Z."/>
        </authorList>
    </citation>
    <scope>NUCLEOTIDE SEQUENCE</scope>
    <source>
        <strain evidence="2">CFH 74404</strain>
    </source>
</reference>
<dbReference type="InterPro" id="IPR043137">
    <property type="entry name" value="GGT_ssub_C"/>
</dbReference>
<dbReference type="AlphaFoldDB" id="A0AA41WCI2"/>
<organism evidence="2 3">
    <name type="scientific">Thermalbibacter longus</name>
    <dbReference type="NCBI Taxonomy" id="2951981"/>
    <lineage>
        <taxon>Bacteria</taxon>
        <taxon>Pseudomonadati</taxon>
        <taxon>Thermomicrobiota</taxon>
        <taxon>Thermomicrobia</taxon>
        <taxon>Thermomicrobiales</taxon>
        <taxon>Thermomicrobiaceae</taxon>
        <taxon>Thermalbibacter</taxon>
    </lineage>
</organism>
<dbReference type="PRINTS" id="PR01210">
    <property type="entry name" value="GGTRANSPTASE"/>
</dbReference>
<dbReference type="Gene3D" id="3.60.20.40">
    <property type="match status" value="1"/>
</dbReference>
<dbReference type="InterPro" id="IPR043138">
    <property type="entry name" value="GGT_lsub"/>
</dbReference>
<dbReference type="Pfam" id="PF01019">
    <property type="entry name" value="G_glu_transpept"/>
    <property type="match status" value="1"/>
</dbReference>
<feature type="region of interest" description="Disordered" evidence="1">
    <location>
        <begin position="426"/>
        <end position="447"/>
    </location>
</feature>
<evidence type="ECO:0000313" key="2">
    <source>
        <dbReference type="EMBL" id="MCM8749452.1"/>
    </source>
</evidence>
<evidence type="ECO:0000313" key="3">
    <source>
        <dbReference type="Proteomes" id="UP001165306"/>
    </source>
</evidence>
<dbReference type="Proteomes" id="UP001165306">
    <property type="component" value="Unassembled WGS sequence"/>
</dbReference>
<protein>
    <submittedName>
        <fullName evidence="2">Gamma-glutamyltransferase family protein</fullName>
    </submittedName>
</protein>
<dbReference type="RefSeq" id="WP_284057235.1">
    <property type="nucleotide sequence ID" value="NZ_JAMSLR010000006.1"/>
</dbReference>
<gene>
    <name evidence="2" type="ORF">NET02_09860</name>
</gene>
<sequence>MPVDAMSPRPSSLTSYRPAIQARHFAVASGHYLATAAAFRILAQGGNAIDAGVAAGICLNVLLPDLTSFGGVAPIIVYHRASGELRSISGLGWWGKRASIDTFLREEGGQIPLGVRRSIVPGAPAAWLTALARYGTRSFAEVVAPALELCEQGFPVYPSLRRNLAREAEQIARWPSTAAIFLPGGTVPEIGDVLYQRDLARTFRRLIAAEEQASHRGRVAGIEAALDAFYRGDIAKEIVAFVQQEGGFLDEDDFADFAAEVEEPPSVTYRDIVVYGCGPWCQGPVLLEALNILEGFDLKAMGHNTPDYIHTVIGALDLAFADREAYVGDPRFVDVPLATLLSKEYAARQRGRIRSDQTWTEMPAPGLGAGTRQALAAGGADTPPQPDTSYVCVVDAEGNAFSATPSDGIGSTPVVPGLGLICSGRGSQSWLDPDHPSSLQPRKRPRLTPNPAMAFKDGQLFMVFGTPGADVQPQSMIEVFLNIVEFGMDPQQAIEAPRFATYNYPESFWPHTYRPGLRQIESRVPESTIEELRRRGHQIEPWPEWTRVAGNVCVILVDQARETLTAGADARAEAYALGW</sequence>
<comment type="caution">
    <text evidence="2">The sequence shown here is derived from an EMBL/GenBank/DDBJ whole genome shotgun (WGS) entry which is preliminary data.</text>
</comment>
<proteinExistence type="predicted"/>
<dbReference type="PANTHER" id="PTHR43881">
    <property type="entry name" value="GAMMA-GLUTAMYLTRANSPEPTIDASE (AFU_ORTHOLOGUE AFUA_4G13580)"/>
    <property type="match status" value="1"/>
</dbReference>
<name>A0AA41WCI2_9BACT</name>
<dbReference type="InterPro" id="IPR029055">
    <property type="entry name" value="Ntn_hydrolases_N"/>
</dbReference>